<dbReference type="EMBL" id="QXGH01000057">
    <property type="protein sequence ID" value="RHW22773.1"/>
    <property type="molecule type" value="Genomic_DNA"/>
</dbReference>
<accession>A0A417XRR0</accession>
<evidence type="ECO:0000313" key="1">
    <source>
        <dbReference type="EMBL" id="RHW22773.1"/>
    </source>
</evidence>
<evidence type="ECO:0000313" key="2">
    <source>
        <dbReference type="Proteomes" id="UP000283644"/>
    </source>
</evidence>
<name>A0A417XRR0_9ACTN</name>
<sequence>MEASHEYLAKVGELAYRVSQLEWLIIDDIRLATTSIDAVDLHGLPTGAIGRAVETVVPELESRPNVQHFVATSARALLNVAARRNMVLHARPGRTRSGDESPWVSWRLSIRPRAIQDVRLQKLRVGKAGNVDLTWIDDAYLDKQISAVEYWLRRVERARELPVD</sequence>
<reference evidence="1 2" key="1">
    <citation type="submission" date="2018-09" db="EMBL/GenBank/DDBJ databases">
        <title>Genome sequencing of Nocardioides immobilis CCTCC AB 2017083 for comparison to Nocardioides silvaticus.</title>
        <authorList>
            <person name="Li C."/>
            <person name="Wang G."/>
        </authorList>
    </citation>
    <scope>NUCLEOTIDE SEQUENCE [LARGE SCALE GENOMIC DNA]</scope>
    <source>
        <strain evidence="1 2">CCTCC AB 2017083</strain>
    </source>
</reference>
<keyword evidence="2" id="KW-1185">Reference proteome</keyword>
<organism evidence="1 2">
    <name type="scientific">Nocardioides immobilis</name>
    <dbReference type="NCBI Taxonomy" id="2049295"/>
    <lineage>
        <taxon>Bacteria</taxon>
        <taxon>Bacillati</taxon>
        <taxon>Actinomycetota</taxon>
        <taxon>Actinomycetes</taxon>
        <taxon>Propionibacteriales</taxon>
        <taxon>Nocardioidaceae</taxon>
        <taxon>Nocardioides</taxon>
    </lineage>
</organism>
<dbReference type="Proteomes" id="UP000283644">
    <property type="component" value="Unassembled WGS sequence"/>
</dbReference>
<dbReference type="AlphaFoldDB" id="A0A417XRR0"/>
<dbReference type="OrthoDB" id="5188127at2"/>
<protein>
    <submittedName>
        <fullName evidence="1">Uncharacterized protein</fullName>
    </submittedName>
</protein>
<proteinExistence type="predicted"/>
<comment type="caution">
    <text evidence="1">The sequence shown here is derived from an EMBL/GenBank/DDBJ whole genome shotgun (WGS) entry which is preliminary data.</text>
</comment>
<dbReference type="RefSeq" id="WP_118929176.1">
    <property type="nucleotide sequence ID" value="NZ_QXGH01000057.1"/>
</dbReference>
<gene>
    <name evidence="1" type="ORF">D0Z08_31175</name>
</gene>